<protein>
    <submittedName>
        <fullName evidence="3">Tyrosine recombinase XerD</fullName>
    </submittedName>
</protein>
<feature type="domain" description="Tyr recombinase" evidence="2">
    <location>
        <begin position="1"/>
        <end position="94"/>
    </location>
</feature>
<dbReference type="GO" id="GO:0003677">
    <property type="term" value="F:DNA binding"/>
    <property type="evidence" value="ECO:0007669"/>
    <property type="project" value="InterPro"/>
</dbReference>
<proteinExistence type="predicted"/>
<evidence type="ECO:0000256" key="1">
    <source>
        <dbReference type="ARBA" id="ARBA00023172"/>
    </source>
</evidence>
<dbReference type="InterPro" id="IPR002104">
    <property type="entry name" value="Integrase_catalytic"/>
</dbReference>
<comment type="caution">
    <text evidence="3">The sequence shown here is derived from an EMBL/GenBank/DDBJ whole genome shotgun (WGS) entry which is preliminary data.</text>
</comment>
<dbReference type="GO" id="GO:0006310">
    <property type="term" value="P:DNA recombination"/>
    <property type="evidence" value="ECO:0007669"/>
    <property type="project" value="UniProtKB-KW"/>
</dbReference>
<dbReference type="PROSITE" id="PS51898">
    <property type="entry name" value="TYR_RECOMBINASE"/>
    <property type="match status" value="1"/>
</dbReference>
<accession>A0A645A732</accession>
<keyword evidence="1" id="KW-0233">DNA recombination</keyword>
<dbReference type="SUPFAM" id="SSF56349">
    <property type="entry name" value="DNA breaking-rejoining enzymes"/>
    <property type="match status" value="1"/>
</dbReference>
<reference evidence="3" key="1">
    <citation type="submission" date="2019-08" db="EMBL/GenBank/DDBJ databases">
        <authorList>
            <person name="Kucharzyk K."/>
            <person name="Murdoch R.W."/>
            <person name="Higgins S."/>
            <person name="Loffler F."/>
        </authorList>
    </citation>
    <scope>NUCLEOTIDE SEQUENCE</scope>
</reference>
<dbReference type="CDD" id="cd00397">
    <property type="entry name" value="DNA_BRE_C"/>
    <property type="match status" value="1"/>
</dbReference>
<dbReference type="EMBL" id="VSSQ01012288">
    <property type="protein sequence ID" value="MPM48867.1"/>
    <property type="molecule type" value="Genomic_DNA"/>
</dbReference>
<dbReference type="InterPro" id="IPR013762">
    <property type="entry name" value="Integrase-like_cat_sf"/>
</dbReference>
<dbReference type="InterPro" id="IPR011010">
    <property type="entry name" value="DNA_brk_join_enz"/>
</dbReference>
<evidence type="ECO:0000259" key="2">
    <source>
        <dbReference type="PROSITE" id="PS51898"/>
    </source>
</evidence>
<evidence type="ECO:0000313" key="3">
    <source>
        <dbReference type="EMBL" id="MPM48867.1"/>
    </source>
</evidence>
<gene>
    <name evidence="3" type="primary">xerD_61</name>
    <name evidence="3" type="ORF">SDC9_95594</name>
</gene>
<sequence>MKDNRDSFVFCSLRASFGKLSSTGLHDQIKEIGCRAGIPVEKLHPHNFRHTRATHLSEHLTEAQLKEYFGWTKSSTMTSVYTHLSGKDIDNSILKLNGIEVQDQDEEDRLKTIRCPRCKEIQDSKARYCFKCGLPLNEKAATSEVATFNDALSLIDEEALIARVMQKLKEESHGNK</sequence>
<organism evidence="3">
    <name type="scientific">bioreactor metagenome</name>
    <dbReference type="NCBI Taxonomy" id="1076179"/>
    <lineage>
        <taxon>unclassified sequences</taxon>
        <taxon>metagenomes</taxon>
        <taxon>ecological metagenomes</taxon>
    </lineage>
</organism>
<dbReference type="GO" id="GO:0015074">
    <property type="term" value="P:DNA integration"/>
    <property type="evidence" value="ECO:0007669"/>
    <property type="project" value="InterPro"/>
</dbReference>
<dbReference type="Gene3D" id="1.10.443.10">
    <property type="entry name" value="Intergrase catalytic core"/>
    <property type="match status" value="1"/>
</dbReference>
<name>A0A645A732_9ZZZZ</name>
<dbReference type="AlphaFoldDB" id="A0A645A732"/>
<dbReference type="Pfam" id="PF00589">
    <property type="entry name" value="Phage_integrase"/>
    <property type="match status" value="1"/>
</dbReference>